<dbReference type="RefSeq" id="WP_068035921.1">
    <property type="nucleotide sequence ID" value="NZ_JAAXOO010000001.1"/>
</dbReference>
<evidence type="ECO:0000313" key="4">
    <source>
        <dbReference type="Proteomes" id="UP000565715"/>
    </source>
</evidence>
<dbReference type="InterPro" id="IPR011008">
    <property type="entry name" value="Dimeric_a/b-barrel"/>
</dbReference>
<protein>
    <submittedName>
        <fullName evidence="3">Dabb family protein</fullName>
    </submittedName>
</protein>
<name>A0A846XAA9_9NOCA</name>
<dbReference type="Pfam" id="PF07876">
    <property type="entry name" value="Dabb"/>
    <property type="match status" value="1"/>
</dbReference>
<dbReference type="SMART" id="SM00886">
    <property type="entry name" value="Dabb"/>
    <property type="match status" value="1"/>
</dbReference>
<feature type="domain" description="Stress-response A/B barrel" evidence="2">
    <location>
        <begin position="110"/>
        <end position="205"/>
    </location>
</feature>
<sequence length="242" mass="26419">MYKVTRLLHLADPADAMTTAMTVKRITAAAEAVGVRAPLVAPTLPEVRNGGDLLAHFRFASKSEWLSHRETVDEAMGGPAIEHIDSAEYPGGYAGDGRSGRRGDAGPSTVYRTLFLRVDDAAAPAEIARFEHATLQMPRLIPAIRAWQFSRVDRAAGTSPWTHVWEQEYADIDGLLGPYMNHPVHWALVDQWFDPESPNQIVKDRICHSFCAIPAPVIHPAPELTSTTEEAPRVSGAGRPGP</sequence>
<evidence type="ECO:0000259" key="2">
    <source>
        <dbReference type="PROSITE" id="PS51502"/>
    </source>
</evidence>
<keyword evidence="4" id="KW-1185">Reference proteome</keyword>
<dbReference type="Proteomes" id="UP000565715">
    <property type="component" value="Unassembled WGS sequence"/>
</dbReference>
<gene>
    <name evidence="3" type="ORF">HGA13_00650</name>
</gene>
<dbReference type="Gene3D" id="3.30.70.100">
    <property type="match status" value="1"/>
</dbReference>
<evidence type="ECO:0000313" key="3">
    <source>
        <dbReference type="EMBL" id="NKY31586.1"/>
    </source>
</evidence>
<proteinExistence type="predicted"/>
<reference evidence="3 4" key="1">
    <citation type="submission" date="2020-04" db="EMBL/GenBank/DDBJ databases">
        <title>MicrobeNet Type strains.</title>
        <authorList>
            <person name="Nicholson A.C."/>
        </authorList>
    </citation>
    <scope>NUCLEOTIDE SEQUENCE [LARGE SCALE GENOMIC DNA]</scope>
    <source>
        <strain evidence="3 4">DSM 45078</strain>
    </source>
</reference>
<evidence type="ECO:0000256" key="1">
    <source>
        <dbReference type="SAM" id="MobiDB-lite"/>
    </source>
</evidence>
<dbReference type="InterPro" id="IPR013097">
    <property type="entry name" value="Dabb"/>
</dbReference>
<dbReference type="SUPFAM" id="SSF54909">
    <property type="entry name" value="Dimeric alpha+beta barrel"/>
    <property type="match status" value="1"/>
</dbReference>
<dbReference type="AlphaFoldDB" id="A0A846XAA9"/>
<dbReference type="EMBL" id="JAAXOO010000001">
    <property type="protein sequence ID" value="NKY31586.1"/>
    <property type="molecule type" value="Genomic_DNA"/>
</dbReference>
<dbReference type="PROSITE" id="PS51502">
    <property type="entry name" value="S_R_A_B_BARREL"/>
    <property type="match status" value="1"/>
</dbReference>
<feature type="region of interest" description="Disordered" evidence="1">
    <location>
        <begin position="221"/>
        <end position="242"/>
    </location>
</feature>
<accession>A0A846XAA9</accession>
<comment type="caution">
    <text evidence="3">The sequence shown here is derived from an EMBL/GenBank/DDBJ whole genome shotgun (WGS) entry which is preliminary data.</text>
</comment>
<organism evidence="3 4">
    <name type="scientific">Nocardia speluncae</name>
    <dbReference type="NCBI Taxonomy" id="419477"/>
    <lineage>
        <taxon>Bacteria</taxon>
        <taxon>Bacillati</taxon>
        <taxon>Actinomycetota</taxon>
        <taxon>Actinomycetes</taxon>
        <taxon>Mycobacteriales</taxon>
        <taxon>Nocardiaceae</taxon>
        <taxon>Nocardia</taxon>
    </lineage>
</organism>